<dbReference type="FunFam" id="1.20.1160.11:FF:000001">
    <property type="entry name" value="Paired amphipathic helix protein Sin3"/>
    <property type="match status" value="1"/>
</dbReference>
<evidence type="ECO:0000256" key="4">
    <source>
        <dbReference type="PROSITE-ProRule" id="PRU00175"/>
    </source>
</evidence>
<evidence type="ECO:0000313" key="8">
    <source>
        <dbReference type="EMBL" id="KAB2613957.1"/>
    </source>
</evidence>
<dbReference type="PROSITE" id="PS51477">
    <property type="entry name" value="PAH"/>
    <property type="match status" value="1"/>
</dbReference>
<dbReference type="Gene3D" id="1.20.1160.11">
    <property type="entry name" value="Paired amphipathic helix"/>
    <property type="match status" value="1"/>
</dbReference>
<dbReference type="OrthoDB" id="1161319at2759"/>
<name>A0A5N5GFT0_9ROSA</name>
<dbReference type="SMART" id="SM00184">
    <property type="entry name" value="RING"/>
    <property type="match status" value="1"/>
</dbReference>
<reference evidence="9" key="2">
    <citation type="submission" date="2019-10" db="EMBL/GenBank/DDBJ databases">
        <title>A de novo genome assembly of a pear dwarfing rootstock.</title>
        <authorList>
            <person name="Wang F."/>
            <person name="Wang J."/>
            <person name="Li S."/>
            <person name="Zhang Y."/>
            <person name="Fang M."/>
            <person name="Ma L."/>
            <person name="Zhao Y."/>
            <person name="Jiang S."/>
        </authorList>
    </citation>
    <scope>NUCLEOTIDE SEQUENCE [LARGE SCALE GENOMIC DNA]</scope>
</reference>
<dbReference type="GO" id="GO:0003714">
    <property type="term" value="F:transcription corepressor activity"/>
    <property type="evidence" value="ECO:0007669"/>
    <property type="project" value="InterPro"/>
</dbReference>
<dbReference type="EMBL" id="SMOL01000458">
    <property type="protein sequence ID" value="KAB2613957.1"/>
    <property type="molecule type" value="Genomic_DNA"/>
</dbReference>
<sequence>MANGFESNGRSRLPGGGGRGDSQKLTTADALLFLKQVKDAFYDKEENYEKFLEIMKDFKAKRAVTEDVVARVKELFKGHKDLILGFNPFLPEGYQIAADDDEDATSLKQTVDEDEEAADSINLTNEDNGECSICLGRLSAGYISLDCSHRFHAKCFRTWWSNNPTCPYCRLRVNENGEKDA</sequence>
<evidence type="ECO:0000256" key="1">
    <source>
        <dbReference type="ARBA" id="ARBA00004123"/>
    </source>
</evidence>
<dbReference type="Gene3D" id="3.30.40.10">
    <property type="entry name" value="Zinc/RING finger domain, C3HC4 (zinc finger)"/>
    <property type="match status" value="1"/>
</dbReference>
<dbReference type="Pfam" id="PF13639">
    <property type="entry name" value="zf-RING_2"/>
    <property type="match status" value="1"/>
</dbReference>
<feature type="region of interest" description="Disordered" evidence="6">
    <location>
        <begin position="1"/>
        <end position="22"/>
    </location>
</feature>
<comment type="caution">
    <text evidence="8">The sequence shown here is derived from an EMBL/GenBank/DDBJ whole genome shotgun (WGS) entry which is preliminary data.</text>
</comment>
<evidence type="ECO:0000256" key="6">
    <source>
        <dbReference type="SAM" id="MobiDB-lite"/>
    </source>
</evidence>
<keyword evidence="9" id="KW-1185">Reference proteome</keyword>
<keyword evidence="4" id="KW-0863">Zinc-finger</keyword>
<dbReference type="Pfam" id="PF02671">
    <property type="entry name" value="PAH"/>
    <property type="match status" value="1"/>
</dbReference>
<accession>A0A5N5GFT0</accession>
<feature type="domain" description="RING-type" evidence="7">
    <location>
        <begin position="131"/>
        <end position="170"/>
    </location>
</feature>
<dbReference type="PANTHER" id="PTHR12346:SF0">
    <property type="entry name" value="SIN3A, ISOFORM G"/>
    <property type="match status" value="1"/>
</dbReference>
<evidence type="ECO:0000256" key="2">
    <source>
        <dbReference type="ARBA" id="ARBA00022491"/>
    </source>
</evidence>
<proteinExistence type="predicted"/>
<dbReference type="InterPro" id="IPR003822">
    <property type="entry name" value="PAH"/>
</dbReference>
<comment type="subcellular location">
    <subcellularLocation>
        <location evidence="1 5">Nucleus</location>
    </subcellularLocation>
</comment>
<evidence type="ECO:0000256" key="5">
    <source>
        <dbReference type="PROSITE-ProRule" id="PRU00810"/>
    </source>
</evidence>
<dbReference type="GO" id="GO:0000118">
    <property type="term" value="C:histone deacetylase complex"/>
    <property type="evidence" value="ECO:0007669"/>
    <property type="project" value="TreeGrafter"/>
</dbReference>
<evidence type="ECO:0000256" key="3">
    <source>
        <dbReference type="ARBA" id="ARBA00023242"/>
    </source>
</evidence>
<evidence type="ECO:0000313" key="9">
    <source>
        <dbReference type="Proteomes" id="UP000327157"/>
    </source>
</evidence>
<organism evidence="8 9">
    <name type="scientific">Pyrus ussuriensis x Pyrus communis</name>
    <dbReference type="NCBI Taxonomy" id="2448454"/>
    <lineage>
        <taxon>Eukaryota</taxon>
        <taxon>Viridiplantae</taxon>
        <taxon>Streptophyta</taxon>
        <taxon>Embryophyta</taxon>
        <taxon>Tracheophyta</taxon>
        <taxon>Spermatophyta</taxon>
        <taxon>Magnoliopsida</taxon>
        <taxon>eudicotyledons</taxon>
        <taxon>Gunneridae</taxon>
        <taxon>Pentapetalae</taxon>
        <taxon>rosids</taxon>
        <taxon>fabids</taxon>
        <taxon>Rosales</taxon>
        <taxon>Rosaceae</taxon>
        <taxon>Amygdaloideae</taxon>
        <taxon>Maleae</taxon>
        <taxon>Pyrus</taxon>
    </lineage>
</organism>
<dbReference type="Proteomes" id="UP000327157">
    <property type="component" value="Chromosome 9"/>
</dbReference>
<dbReference type="GO" id="GO:0008270">
    <property type="term" value="F:zinc ion binding"/>
    <property type="evidence" value="ECO:0007669"/>
    <property type="project" value="UniProtKB-KW"/>
</dbReference>
<dbReference type="SUPFAM" id="SSF57850">
    <property type="entry name" value="RING/U-box"/>
    <property type="match status" value="1"/>
</dbReference>
<dbReference type="PANTHER" id="PTHR12346">
    <property type="entry name" value="SIN3B-RELATED"/>
    <property type="match status" value="1"/>
</dbReference>
<dbReference type="InterPro" id="IPR039774">
    <property type="entry name" value="Sin3-like"/>
</dbReference>
<gene>
    <name evidence="8" type="ORF">D8674_036273</name>
</gene>
<keyword evidence="2" id="KW-0678">Repressor</keyword>
<protein>
    <submittedName>
        <fullName evidence="8">Paired amphipathic helix protein Sin3-like 4</fullName>
    </submittedName>
</protein>
<dbReference type="InterPro" id="IPR001841">
    <property type="entry name" value="Znf_RING"/>
</dbReference>
<keyword evidence="4" id="KW-0479">Metal-binding</keyword>
<keyword evidence="4" id="KW-0862">Zinc</keyword>
<reference evidence="8 9" key="3">
    <citation type="submission" date="2019-11" db="EMBL/GenBank/DDBJ databases">
        <title>A de novo genome assembly of a pear dwarfing rootstock.</title>
        <authorList>
            <person name="Wang F."/>
            <person name="Wang J."/>
            <person name="Li S."/>
            <person name="Zhang Y."/>
            <person name="Fang M."/>
            <person name="Ma L."/>
            <person name="Zhao Y."/>
            <person name="Jiang S."/>
        </authorList>
    </citation>
    <scope>NUCLEOTIDE SEQUENCE [LARGE SCALE GENOMIC DNA]</scope>
    <source>
        <strain evidence="8">S2</strain>
        <tissue evidence="8">Leaf</tissue>
    </source>
</reference>
<dbReference type="GO" id="GO:0000785">
    <property type="term" value="C:chromatin"/>
    <property type="evidence" value="ECO:0007669"/>
    <property type="project" value="TreeGrafter"/>
</dbReference>
<dbReference type="AlphaFoldDB" id="A0A5N5GFT0"/>
<reference evidence="8 9" key="1">
    <citation type="submission" date="2019-09" db="EMBL/GenBank/DDBJ databases">
        <authorList>
            <person name="Ou C."/>
        </authorList>
    </citation>
    <scope>NUCLEOTIDE SEQUENCE [LARGE SCALE GENOMIC DNA]</scope>
    <source>
        <strain evidence="8">S2</strain>
        <tissue evidence="8">Leaf</tissue>
    </source>
</reference>
<dbReference type="PROSITE" id="PS50089">
    <property type="entry name" value="ZF_RING_2"/>
    <property type="match status" value="1"/>
</dbReference>
<dbReference type="GO" id="GO:0000122">
    <property type="term" value="P:negative regulation of transcription by RNA polymerase II"/>
    <property type="evidence" value="ECO:0007669"/>
    <property type="project" value="TreeGrafter"/>
</dbReference>
<dbReference type="InterPro" id="IPR013083">
    <property type="entry name" value="Znf_RING/FYVE/PHD"/>
</dbReference>
<keyword evidence="3 5" id="KW-0539">Nucleus</keyword>
<dbReference type="SUPFAM" id="SSF47762">
    <property type="entry name" value="PAH2 domain"/>
    <property type="match status" value="1"/>
</dbReference>
<dbReference type="InterPro" id="IPR036600">
    <property type="entry name" value="PAH_sf"/>
</dbReference>
<evidence type="ECO:0000259" key="7">
    <source>
        <dbReference type="PROSITE" id="PS50089"/>
    </source>
</evidence>